<accession>A0ABP7P1Z0</accession>
<name>A0ABP7P1Z0_9SPHI</name>
<dbReference type="Proteomes" id="UP001501081">
    <property type="component" value="Unassembled WGS sequence"/>
</dbReference>
<protein>
    <submittedName>
        <fullName evidence="1">Uncharacterized protein</fullName>
    </submittedName>
</protein>
<organism evidence="1 2">
    <name type="scientific">Pedobacter ginsengiterrae</name>
    <dbReference type="NCBI Taxonomy" id="871696"/>
    <lineage>
        <taxon>Bacteria</taxon>
        <taxon>Pseudomonadati</taxon>
        <taxon>Bacteroidota</taxon>
        <taxon>Sphingobacteriia</taxon>
        <taxon>Sphingobacteriales</taxon>
        <taxon>Sphingobacteriaceae</taxon>
        <taxon>Pedobacter</taxon>
    </lineage>
</organism>
<sequence>MSTSGAICKVLCTKKNIKTADIEYILPHTTNFLDRKVHSYRAISVLAKHGIQIDEKEAAMILNLMYIVATLTVA</sequence>
<dbReference type="EMBL" id="BAABAK010000004">
    <property type="protein sequence ID" value="GAA3958357.1"/>
    <property type="molecule type" value="Genomic_DNA"/>
</dbReference>
<keyword evidence="2" id="KW-1185">Reference proteome</keyword>
<evidence type="ECO:0000313" key="1">
    <source>
        <dbReference type="EMBL" id="GAA3958357.1"/>
    </source>
</evidence>
<comment type="caution">
    <text evidence="1">The sequence shown here is derived from an EMBL/GenBank/DDBJ whole genome shotgun (WGS) entry which is preliminary data.</text>
</comment>
<gene>
    <name evidence="1" type="ORF">GCM10022246_09910</name>
</gene>
<proteinExistence type="predicted"/>
<evidence type="ECO:0000313" key="2">
    <source>
        <dbReference type="Proteomes" id="UP001501081"/>
    </source>
</evidence>
<reference evidence="2" key="1">
    <citation type="journal article" date="2019" name="Int. J. Syst. Evol. Microbiol.">
        <title>The Global Catalogue of Microorganisms (GCM) 10K type strain sequencing project: providing services to taxonomists for standard genome sequencing and annotation.</title>
        <authorList>
            <consortium name="The Broad Institute Genomics Platform"/>
            <consortium name="The Broad Institute Genome Sequencing Center for Infectious Disease"/>
            <person name="Wu L."/>
            <person name="Ma J."/>
        </authorList>
    </citation>
    <scope>NUCLEOTIDE SEQUENCE [LARGE SCALE GENOMIC DNA]</scope>
    <source>
        <strain evidence="2">JCM 17338</strain>
    </source>
</reference>